<name>A0ABW9P807_9LACO</name>
<accession>A0ABW9P807</accession>
<evidence type="ECO:0000313" key="3">
    <source>
        <dbReference type="Proteomes" id="UP000436655"/>
    </source>
</evidence>
<reference evidence="2 3" key="1">
    <citation type="journal article" date="2019" name="Syst. Appl. Microbiol.">
        <title>Polyphasic characterization of two novel Lactobacillus spp. isolated from blown salami packages: Description of Lactobacillus halodurans sp. nov. and Lactobacillus salsicarnum sp. nov.</title>
        <authorList>
            <person name="Schuster J.A."/>
            <person name="Klingl A."/>
            <person name="Vogel R.F."/>
            <person name="Ehrmann M.A."/>
        </authorList>
    </citation>
    <scope>NUCLEOTIDE SEQUENCE [LARGE SCALE GENOMIC DNA]</scope>
    <source>
        <strain evidence="2 3">TMW 1.2098</strain>
    </source>
</reference>
<dbReference type="SUPFAM" id="SSF49899">
    <property type="entry name" value="Concanavalin A-like lectins/glucanases"/>
    <property type="match status" value="1"/>
</dbReference>
<evidence type="ECO:0008006" key="4">
    <source>
        <dbReference type="Google" id="ProtNLM"/>
    </source>
</evidence>
<feature type="region of interest" description="Disordered" evidence="1">
    <location>
        <begin position="1"/>
        <end position="26"/>
    </location>
</feature>
<comment type="caution">
    <text evidence="2">The sequence shown here is derived from an EMBL/GenBank/DDBJ whole genome shotgun (WGS) entry which is preliminary data.</text>
</comment>
<dbReference type="Proteomes" id="UP000436655">
    <property type="component" value="Unassembled WGS sequence"/>
</dbReference>
<dbReference type="EMBL" id="VDFN01000006">
    <property type="protein sequence ID" value="MQS45405.1"/>
    <property type="molecule type" value="Genomic_DNA"/>
</dbReference>
<gene>
    <name evidence="2" type="ORF">FHL03_07900</name>
</gene>
<keyword evidence="3" id="KW-1185">Reference proteome</keyword>
<feature type="compositionally biased region" description="Polar residues" evidence="1">
    <location>
        <begin position="14"/>
        <end position="26"/>
    </location>
</feature>
<dbReference type="RefSeq" id="WP_153494314.1">
    <property type="nucleotide sequence ID" value="NZ_VDFN01000006.1"/>
</dbReference>
<evidence type="ECO:0000313" key="2">
    <source>
        <dbReference type="EMBL" id="MQS45405.1"/>
    </source>
</evidence>
<evidence type="ECO:0000256" key="1">
    <source>
        <dbReference type="SAM" id="MobiDB-lite"/>
    </source>
</evidence>
<organism evidence="2 3">
    <name type="scientific">Companilactobacillus mishanensis</name>
    <dbReference type="NCBI Taxonomy" id="2486008"/>
    <lineage>
        <taxon>Bacteria</taxon>
        <taxon>Bacillati</taxon>
        <taxon>Bacillota</taxon>
        <taxon>Bacilli</taxon>
        <taxon>Lactobacillales</taxon>
        <taxon>Lactobacillaceae</taxon>
        <taxon>Companilactobacillus</taxon>
    </lineage>
</organism>
<dbReference type="Gene3D" id="2.60.120.200">
    <property type="match status" value="1"/>
</dbReference>
<sequence length="742" mass="83354">MVQRPVIVRDGSESGDQNISSNGDLQNALSTAPMGLNIADYFKLGEFPENNAKILDGNSVQRSLSSILQVTDGPRQTGAIWSDSNPDDKLEKLEPNYIDISSSNKRPQTLSMWLYFGNGGYGQVGDGMAFVLQNDPREEKAISRRKYSTGEVGTGQTLGVWGYDYVKGKNLTEQDIANTAIQNSFAIEFDTFPDLGGSKYTGMGSGGVPANIKAGNSFDYELSGQPNQHIDMEYPDDKYTYEKRDFGFLFKHYNLESAPRKPGQFYGKFTDGTWHHMTITWTNLEDGKHANLKYEFNDKNIDGSKLNPNSSLMEHKFKVDLAHFKTPASNRLRWGFTGSTGDEFENNLIIFESVPSFLSGNVEPSIRDDTQNKVISDGVKSVYEGDDLTFNYKLNYQNGPKDWEKIKSLITLPSQVKFQSAEVIYAGGETEFISQDSFNQKDSKLTYVLQRNLNSKLKTATIRIHANAQTLGNNIGSAHGRFESKYLILDGDTHEFDIVQNSLTIKTDPAEGKNFQDLQSIKENQKIAVYVNKNDLTALPDTTLYYKIKGKTNLKTITGLERGKAAYIEIDKGNFEIGQNILEIYAVDNQTKERSRTVKLEYNVGRDLRFGDVSEEAYFQQINEGYKDELVRRKKGWKVEVIDNRSTGNPWKLYAEAVALSKDGNTNQQLDADLIFKHKAGNIDFLESGPMIDFGPSVVPGKKSTQITDHWSKDDGVLLKLNGRNKKGTYKTQICWSLYDTL</sequence>
<proteinExistence type="predicted"/>
<dbReference type="InterPro" id="IPR013320">
    <property type="entry name" value="ConA-like_dom_sf"/>
</dbReference>
<protein>
    <recommendedName>
        <fullName evidence="4">WxL domain-containing protein</fullName>
    </recommendedName>
</protein>